<sequence>MRLPDADPTQSPELEAAYAEFRRTRGIVSNIMKSFAHAPEGLNAIVGLGGYCRYGTALSELQKEIVILLTGRGIAYAWHHHAPLGRKAGLNEAQMDAIQAGLVPPGLSEADTALAEYVLAYTALKGVPQEVFDRLLRHFNPRQLTDVNIIAGYYLMIAASMIGMEVQPDPTDTIRDAVSFHDAAHTPS</sequence>
<reference evidence="1 2" key="1">
    <citation type="submission" date="2021-07" db="EMBL/GenBank/DDBJ databases">
        <authorList>
            <person name="So Y."/>
        </authorList>
    </citation>
    <scope>NUCLEOTIDE SEQUENCE [LARGE SCALE GENOMIC DNA]</scope>
    <source>
        <strain evidence="1 2">HJA6</strain>
    </source>
</reference>
<proteinExistence type="predicted"/>
<dbReference type="EMBL" id="JAHYBZ010000008">
    <property type="protein sequence ID" value="MBW6400457.1"/>
    <property type="molecule type" value="Genomic_DNA"/>
</dbReference>
<evidence type="ECO:0008006" key="3">
    <source>
        <dbReference type="Google" id="ProtNLM"/>
    </source>
</evidence>
<gene>
    <name evidence="1" type="ORF">KPL78_21535</name>
</gene>
<protein>
    <recommendedName>
        <fullName evidence="3">Carboxymuconolactone decarboxylase family protein</fullName>
    </recommendedName>
</protein>
<evidence type="ECO:0000313" key="2">
    <source>
        <dbReference type="Proteomes" id="UP001196565"/>
    </source>
</evidence>
<dbReference type="Proteomes" id="UP001196565">
    <property type="component" value="Unassembled WGS sequence"/>
</dbReference>
<dbReference type="Gene3D" id="1.20.1290.10">
    <property type="entry name" value="AhpD-like"/>
    <property type="match status" value="1"/>
</dbReference>
<accession>A0ABS7AFC5</accession>
<organism evidence="1 2">
    <name type="scientific">Roseomonas alba</name>
    <dbReference type="NCBI Taxonomy" id="2846776"/>
    <lineage>
        <taxon>Bacteria</taxon>
        <taxon>Pseudomonadati</taxon>
        <taxon>Pseudomonadota</taxon>
        <taxon>Alphaproteobacteria</taxon>
        <taxon>Acetobacterales</taxon>
        <taxon>Roseomonadaceae</taxon>
        <taxon>Roseomonas</taxon>
    </lineage>
</organism>
<dbReference type="PANTHER" id="PTHR34846">
    <property type="entry name" value="4-CARBOXYMUCONOLACTONE DECARBOXYLASE FAMILY PROTEIN (AFU_ORTHOLOGUE AFUA_6G11590)"/>
    <property type="match status" value="1"/>
</dbReference>
<dbReference type="InterPro" id="IPR029032">
    <property type="entry name" value="AhpD-like"/>
</dbReference>
<name>A0ABS7AFC5_9PROT</name>
<dbReference type="PANTHER" id="PTHR34846:SF11">
    <property type="entry name" value="4-CARBOXYMUCONOLACTONE DECARBOXYLASE FAMILY PROTEIN (AFU_ORTHOLOGUE AFUA_6G11590)"/>
    <property type="match status" value="1"/>
</dbReference>
<evidence type="ECO:0000313" key="1">
    <source>
        <dbReference type="EMBL" id="MBW6400457.1"/>
    </source>
</evidence>
<keyword evidence="2" id="KW-1185">Reference proteome</keyword>
<dbReference type="RefSeq" id="WP_219765033.1">
    <property type="nucleotide sequence ID" value="NZ_JAHYBZ010000008.1"/>
</dbReference>
<comment type="caution">
    <text evidence="1">The sequence shown here is derived from an EMBL/GenBank/DDBJ whole genome shotgun (WGS) entry which is preliminary data.</text>
</comment>
<dbReference type="SUPFAM" id="SSF69118">
    <property type="entry name" value="AhpD-like"/>
    <property type="match status" value="1"/>
</dbReference>